<comment type="caution">
    <text evidence="4">The sequence shown here is derived from an EMBL/GenBank/DDBJ whole genome shotgun (WGS) entry which is preliminary data.</text>
</comment>
<dbReference type="Pfam" id="PF13641">
    <property type="entry name" value="Glyco_tranf_2_3"/>
    <property type="match status" value="1"/>
</dbReference>
<dbReference type="InterPro" id="IPR043148">
    <property type="entry name" value="TagF_C"/>
</dbReference>
<dbReference type="SUPFAM" id="SSF53448">
    <property type="entry name" value="Nucleotide-diphospho-sugar transferases"/>
    <property type="match status" value="1"/>
</dbReference>
<name>A0A5R9GYI3_9BACT</name>
<dbReference type="Gene3D" id="3.40.50.2000">
    <property type="entry name" value="Glycogen Phosphorylase B"/>
    <property type="match status" value="2"/>
</dbReference>
<dbReference type="GO" id="GO:0016757">
    <property type="term" value="F:glycosyltransferase activity"/>
    <property type="evidence" value="ECO:0007669"/>
    <property type="project" value="UniProtKB-KW"/>
</dbReference>
<dbReference type="PANTHER" id="PTHR43179:SF12">
    <property type="entry name" value="GALACTOFURANOSYLTRANSFERASE GLFT2"/>
    <property type="match status" value="1"/>
</dbReference>
<dbReference type="InterPro" id="IPR029044">
    <property type="entry name" value="Nucleotide-diphossugar_trans"/>
</dbReference>
<sequence length="1196" mass="138906">MNINPIKLYKYQKVYKIIKNSGLFDSKYYLFNYPDVRNQDIDPIKHYILNGAKERRNPSAHFDTNYYLNTYKDIDLNKINPLFHYIVYGQKEGRLSVSNKTIKKNNSKSFYLDSKNNKNKLNICLLVPGGIEKGESSTYIRLINPLFLIQDKVNIIISPREINFNELSRFDICILQRNAIDNAENAKKLIEILKNNKIPLVVDIDDAFGITSKHSLNPYMKKMESIIAFLMNNADMIWFSTHQLADFYNNKKCQNQYVIPNALDKALWTNNRIKQKSEKIRFVYMGTSTHDEDFYELLLPAFKKLHIKYSNKFELTIVGALKKFPSENWIKVENIPGGFMKYPDFVKWFVNNSQYDIGLSPLTINDFNNCKTDIKFLDYLALGCVPMLSKCKAYDKNEISDYSIIVENNKWFEEIEKIIKNPNLLEDKKKSDVSKYLWEERSLYKNSSFMYDKILQLFQRQKNKIDCLISCWLGVDDILIDGLISLEKKLNSRGINSNFIVSGKIVEEKLNKLLNHKVIFSPAIISRSDINENYLNNKKVVFKSLCHVDTIWTKKKQSIEKISSVYAYWKEYLLNHQVKHMLIWGNTAPMSQLFIMLCQELEVEYTIIERGHFSGTLLADSLGQLGFGTKQKQFENNKMSLLSESYKKERMKEIISWIEKGTTSQYAEKNQKETDELKEILKKKKDKKILLFLGANDLGSGMKDLNTKPRANTWFRNSQDALNSLVEVLPNKFDDVLLVIKPHPSANLEVSDKLSNNNYIFANTTSINELIKNADVCVTTTSTVLGYCVAFGKPTLQFGITDSTNSNEIYDVWHPSVIASYLRDALNEQFFIDKKDGYSEYVLNLFDSHLIRVNEEVPTRLNINDFASHLFNRVYKGVNSYEYDIVHNSPEVSKKLYDDIANRDRKYYDLNLIDTIDEKELPKLAIIIPVYDDLVGLRRNVERVVKYREDNNNYDIVLIWDCGPNIETLEYCREAQEKYGIDLIENKVNIGFSGTVNKGILKYKTHDVIVHNSDTIVHSDWAIRMQKSAYVDEEIGSVNPLSNNATLNNVPFPNGIPFPKEPIEFVEYIDSIAKKELKVAVEAPVSHGFCVFIKRSIIDIIGLFDEQKFGKGHSEDNEYSMRIRSKGFKCITTTNVFVGHDGGTSFKEDSEPWKNNGRKIMREEFPNYFDEIRLFFHNDPISKERKVLESHFKRFF</sequence>
<protein>
    <submittedName>
        <fullName evidence="4">Glycosyltransferase</fullName>
    </submittedName>
</protein>
<gene>
    <name evidence="4" type="ORF">FE246_05255</name>
</gene>
<dbReference type="AlphaFoldDB" id="A0A5R9GYI3"/>
<dbReference type="PANTHER" id="PTHR43179">
    <property type="entry name" value="RHAMNOSYLTRANSFERASE WBBL"/>
    <property type="match status" value="1"/>
</dbReference>
<organism evidence="4 5">
    <name type="scientific">Aliarcobacter thereius</name>
    <dbReference type="NCBI Taxonomy" id="544718"/>
    <lineage>
        <taxon>Bacteria</taxon>
        <taxon>Pseudomonadati</taxon>
        <taxon>Campylobacterota</taxon>
        <taxon>Epsilonproteobacteria</taxon>
        <taxon>Campylobacterales</taxon>
        <taxon>Arcobacteraceae</taxon>
        <taxon>Aliarcobacter</taxon>
    </lineage>
</organism>
<evidence type="ECO:0000256" key="3">
    <source>
        <dbReference type="ARBA" id="ARBA00022679"/>
    </source>
</evidence>
<proteinExistence type="inferred from homology"/>
<evidence type="ECO:0000256" key="2">
    <source>
        <dbReference type="ARBA" id="ARBA00022676"/>
    </source>
</evidence>
<dbReference type="EMBL" id="VBUF01000003">
    <property type="protein sequence ID" value="TLS71834.1"/>
    <property type="molecule type" value="Genomic_DNA"/>
</dbReference>
<evidence type="ECO:0000256" key="1">
    <source>
        <dbReference type="ARBA" id="ARBA00006739"/>
    </source>
</evidence>
<dbReference type="RefSeq" id="WP_138142846.1">
    <property type="nucleotide sequence ID" value="NZ_VBUF01000003.1"/>
</dbReference>
<accession>A0A5R9GYI3</accession>
<dbReference type="Gene3D" id="3.90.550.10">
    <property type="entry name" value="Spore Coat Polysaccharide Biosynthesis Protein SpsA, Chain A"/>
    <property type="match status" value="1"/>
</dbReference>
<reference evidence="4 5" key="1">
    <citation type="submission" date="2019-05" db="EMBL/GenBank/DDBJ databases">
        <title>Arcobacter cibarius and Arcobacter thereius providing challenges in identification an antibiotic susceptibility and Quinolone resistance.</title>
        <authorList>
            <person name="Busch A."/>
            <person name="Hanel I."/>
            <person name="Hotzel H."/>
            <person name="Tomaso H."/>
        </authorList>
    </citation>
    <scope>NUCLEOTIDE SEQUENCE [LARGE SCALE GENOMIC DNA]</scope>
    <source>
        <strain evidence="4 5">17CS1191_2</strain>
    </source>
</reference>
<keyword evidence="2" id="KW-0328">Glycosyltransferase</keyword>
<dbReference type="SUPFAM" id="SSF53756">
    <property type="entry name" value="UDP-Glycosyltransferase/glycogen phosphorylase"/>
    <property type="match status" value="1"/>
</dbReference>
<dbReference type="Gene3D" id="3.40.50.12580">
    <property type="match status" value="1"/>
</dbReference>
<evidence type="ECO:0000313" key="4">
    <source>
        <dbReference type="EMBL" id="TLS71834.1"/>
    </source>
</evidence>
<evidence type="ECO:0000313" key="5">
    <source>
        <dbReference type="Proteomes" id="UP000308001"/>
    </source>
</evidence>
<comment type="similarity">
    <text evidence="1">Belongs to the glycosyltransferase 2 family.</text>
</comment>
<keyword evidence="3 4" id="KW-0808">Transferase</keyword>
<dbReference type="Proteomes" id="UP000308001">
    <property type="component" value="Unassembled WGS sequence"/>
</dbReference>